<dbReference type="SUPFAM" id="SSF143011">
    <property type="entry name" value="RelE-like"/>
    <property type="match status" value="1"/>
</dbReference>
<evidence type="ECO:0000313" key="2">
    <source>
        <dbReference type="Proteomes" id="UP000594903"/>
    </source>
</evidence>
<evidence type="ECO:0008006" key="3">
    <source>
        <dbReference type="Google" id="ProtNLM"/>
    </source>
</evidence>
<dbReference type="RefSeq" id="WP_018575637.1">
    <property type="nucleotide sequence ID" value="NZ_CP065725.1"/>
</dbReference>
<proteinExistence type="predicted"/>
<gene>
    <name evidence="1" type="ORF">I6G29_06375</name>
</gene>
<name>A0A7T3BV46_9BURK</name>
<dbReference type="InterPro" id="IPR035093">
    <property type="entry name" value="RelE/ParE_toxin_dom_sf"/>
</dbReference>
<keyword evidence="2" id="KW-1185">Reference proteome</keyword>
<dbReference type="Proteomes" id="UP000594903">
    <property type="component" value="Chromosome"/>
</dbReference>
<protein>
    <recommendedName>
        <fullName evidence="3">Addiction module toxin, RelE/StbE family</fullName>
    </recommendedName>
</protein>
<sequence>MTYKILYSDKAKKALLKLDKPVAKRIHRFLTERVSQDPKNQGGFLQGNFWRREFIKEFNLSVFII</sequence>
<dbReference type="Gene3D" id="3.30.2310.20">
    <property type="entry name" value="RelE-like"/>
    <property type="match status" value="1"/>
</dbReference>
<organism evidence="1 2">
    <name type="scientific">Oligella ureolytica</name>
    <dbReference type="NCBI Taxonomy" id="90244"/>
    <lineage>
        <taxon>Bacteria</taxon>
        <taxon>Pseudomonadati</taxon>
        <taxon>Pseudomonadota</taxon>
        <taxon>Betaproteobacteria</taxon>
        <taxon>Burkholderiales</taxon>
        <taxon>Alcaligenaceae</taxon>
        <taxon>Oligella</taxon>
    </lineage>
</organism>
<evidence type="ECO:0000313" key="1">
    <source>
        <dbReference type="EMBL" id="QPT41148.1"/>
    </source>
</evidence>
<accession>A0A7T3BV46</accession>
<reference evidence="1 2" key="1">
    <citation type="submission" date="2020-12" db="EMBL/GenBank/DDBJ databases">
        <title>FDA dAtabase for Regulatory Grade micrObial Sequences (FDA-ARGOS): Supporting development and validation of Infectious Disease Dx tests.</title>
        <authorList>
            <person name="Sproer C."/>
            <person name="Gronow S."/>
            <person name="Severitt S."/>
            <person name="Schroder I."/>
            <person name="Tallon L."/>
            <person name="Sadzewicz L."/>
            <person name="Zhao X."/>
            <person name="Boylan J."/>
            <person name="Ott S."/>
            <person name="Bowen H."/>
            <person name="Vavikolanu K."/>
            <person name="Mehta A."/>
            <person name="Aluvathingal J."/>
            <person name="Nadendla S."/>
            <person name="Lowell S."/>
            <person name="Myers T."/>
            <person name="Yan Y."/>
            <person name="Sichtig H."/>
        </authorList>
    </citation>
    <scope>NUCLEOTIDE SEQUENCE [LARGE SCALE GENOMIC DNA]</scope>
    <source>
        <strain evidence="1 2">FDAARGOS_872</strain>
    </source>
</reference>
<dbReference type="EMBL" id="CP065725">
    <property type="protein sequence ID" value="QPT41148.1"/>
    <property type="molecule type" value="Genomic_DNA"/>
</dbReference>